<keyword evidence="2" id="KW-1185">Reference proteome</keyword>
<accession>A0ABD2PP78</accession>
<name>A0ABD2PP78_9PLAT</name>
<dbReference type="Proteomes" id="UP001626550">
    <property type="component" value="Unassembled WGS sequence"/>
</dbReference>
<dbReference type="AlphaFoldDB" id="A0ABD2PP78"/>
<evidence type="ECO:0000313" key="2">
    <source>
        <dbReference type="Proteomes" id="UP001626550"/>
    </source>
</evidence>
<comment type="caution">
    <text evidence="1">The sequence shown here is derived from an EMBL/GenBank/DDBJ whole genome shotgun (WGS) entry which is preliminary data.</text>
</comment>
<evidence type="ECO:0000313" key="1">
    <source>
        <dbReference type="EMBL" id="KAL3309308.1"/>
    </source>
</evidence>
<proteinExistence type="predicted"/>
<gene>
    <name evidence="1" type="ORF">Ciccas_012144</name>
</gene>
<sequence>MNLYRHPLLQDCEVSRQRRKRLFQTMGTVKFERPLPTCKQVDAILGLAALAPETDPRLAISAGLEKVATNQPKSAKIQSLLIGVAKTADQIVHKT</sequence>
<feature type="non-terminal residue" evidence="1">
    <location>
        <position position="95"/>
    </location>
</feature>
<dbReference type="EMBL" id="JBJKFK010004057">
    <property type="protein sequence ID" value="KAL3309308.1"/>
    <property type="molecule type" value="Genomic_DNA"/>
</dbReference>
<protein>
    <submittedName>
        <fullName evidence="1">Uncharacterized protein</fullName>
    </submittedName>
</protein>
<organism evidence="1 2">
    <name type="scientific">Cichlidogyrus casuarinus</name>
    <dbReference type="NCBI Taxonomy" id="1844966"/>
    <lineage>
        <taxon>Eukaryota</taxon>
        <taxon>Metazoa</taxon>
        <taxon>Spiralia</taxon>
        <taxon>Lophotrochozoa</taxon>
        <taxon>Platyhelminthes</taxon>
        <taxon>Monogenea</taxon>
        <taxon>Monopisthocotylea</taxon>
        <taxon>Dactylogyridea</taxon>
        <taxon>Ancyrocephalidae</taxon>
        <taxon>Cichlidogyrus</taxon>
    </lineage>
</organism>
<reference evidence="1 2" key="1">
    <citation type="submission" date="2024-11" db="EMBL/GenBank/DDBJ databases">
        <title>Adaptive evolution of stress response genes in parasites aligns with host niche diversity.</title>
        <authorList>
            <person name="Hahn C."/>
            <person name="Resl P."/>
        </authorList>
    </citation>
    <scope>NUCLEOTIDE SEQUENCE [LARGE SCALE GENOMIC DNA]</scope>
    <source>
        <strain evidence="1">EGGRZ-B1_66</strain>
        <tissue evidence="1">Body</tissue>
    </source>
</reference>